<name>A0A9W7FJV8_9STRA</name>
<dbReference type="AlphaFoldDB" id="A0A9W7FJV8"/>
<comment type="caution">
    <text evidence="1">The sequence shown here is derived from an EMBL/GenBank/DDBJ whole genome shotgun (WGS) entry which is preliminary data.</text>
</comment>
<dbReference type="EMBL" id="BRXW01000190">
    <property type="protein sequence ID" value="GMI13395.1"/>
    <property type="molecule type" value="Genomic_DNA"/>
</dbReference>
<evidence type="ECO:0000313" key="1">
    <source>
        <dbReference type="EMBL" id="GMI13395.1"/>
    </source>
</evidence>
<protein>
    <submittedName>
        <fullName evidence="1">Uncharacterized protein</fullName>
    </submittedName>
</protein>
<keyword evidence="2" id="KW-1185">Reference proteome</keyword>
<dbReference type="OrthoDB" id="187827at2759"/>
<proteinExistence type="predicted"/>
<organism evidence="1 2">
    <name type="scientific">Triparma laevis f. longispina</name>
    <dbReference type="NCBI Taxonomy" id="1714387"/>
    <lineage>
        <taxon>Eukaryota</taxon>
        <taxon>Sar</taxon>
        <taxon>Stramenopiles</taxon>
        <taxon>Ochrophyta</taxon>
        <taxon>Bolidophyceae</taxon>
        <taxon>Parmales</taxon>
        <taxon>Triparmaceae</taxon>
        <taxon>Triparma</taxon>
    </lineage>
</organism>
<accession>A0A9W7FJV8</accession>
<sequence>MEGFGGRDLSTITDQEDRISEIQKQLSYLKWRRSTVESSIRSLVGNAQRSDEHTTLLEIASARGLEKQKWTQEIVASELCKPLEVSKKFVQDFHKQSLKEMEGARATNENHIKSLNLLKERVLMSPQAQSSPKLMARISNLERHLVG</sequence>
<gene>
    <name evidence="1" type="ORF">TrLO_g7971</name>
</gene>
<dbReference type="Proteomes" id="UP001165122">
    <property type="component" value="Unassembled WGS sequence"/>
</dbReference>
<evidence type="ECO:0000313" key="2">
    <source>
        <dbReference type="Proteomes" id="UP001165122"/>
    </source>
</evidence>
<reference evidence="2" key="1">
    <citation type="journal article" date="2023" name="Commun. Biol.">
        <title>Genome analysis of Parmales, the sister group of diatoms, reveals the evolutionary specialization of diatoms from phago-mixotrophs to photoautotrophs.</title>
        <authorList>
            <person name="Ban H."/>
            <person name="Sato S."/>
            <person name="Yoshikawa S."/>
            <person name="Yamada K."/>
            <person name="Nakamura Y."/>
            <person name="Ichinomiya M."/>
            <person name="Sato N."/>
            <person name="Blanc-Mathieu R."/>
            <person name="Endo H."/>
            <person name="Kuwata A."/>
            <person name="Ogata H."/>
        </authorList>
    </citation>
    <scope>NUCLEOTIDE SEQUENCE [LARGE SCALE GENOMIC DNA]</scope>
    <source>
        <strain evidence="2">NIES 3700</strain>
    </source>
</reference>